<keyword evidence="2" id="KW-1185">Reference proteome</keyword>
<dbReference type="Gene3D" id="2.120.10.30">
    <property type="entry name" value="TolB, C-terminal domain"/>
    <property type="match status" value="1"/>
</dbReference>
<protein>
    <submittedName>
        <fullName evidence="1">Low-density lipoprotein receptor-related protein 1B</fullName>
    </submittedName>
</protein>
<organism evidence="1 2">
    <name type="scientific">Amphibalanus amphitrite</name>
    <name type="common">Striped barnacle</name>
    <name type="synonym">Balanus amphitrite</name>
    <dbReference type="NCBI Taxonomy" id="1232801"/>
    <lineage>
        <taxon>Eukaryota</taxon>
        <taxon>Metazoa</taxon>
        <taxon>Ecdysozoa</taxon>
        <taxon>Arthropoda</taxon>
        <taxon>Crustacea</taxon>
        <taxon>Multicrustacea</taxon>
        <taxon>Cirripedia</taxon>
        <taxon>Thoracica</taxon>
        <taxon>Thoracicalcarea</taxon>
        <taxon>Balanomorpha</taxon>
        <taxon>Balanoidea</taxon>
        <taxon>Balanidae</taxon>
        <taxon>Amphibalaninae</taxon>
        <taxon>Amphibalanus</taxon>
    </lineage>
</organism>
<comment type="caution">
    <text evidence="1">The sequence shown here is derived from an EMBL/GenBank/DDBJ whole genome shotgun (WGS) entry which is preliminary data.</text>
</comment>
<name>A0A6A4VJ13_AMPAM</name>
<sequence>MTGESASRTPIITAAADMADLVVAVSMTGDEFQDRTLWLDRTSRSVYSQPSAALELWSEDERTTLLTHPSLEHAGGLGRLVDDRLFWTDTSTGTLWSVDALKEGAEPRALAEVPGGRALRLLHPWTQPAASEPVCGPGALQCSQLCLRTVGYFHSPSAECACADGLQLADDGKTCELD</sequence>
<keyword evidence="1" id="KW-0449">Lipoprotein</keyword>
<evidence type="ECO:0000313" key="1">
    <source>
        <dbReference type="EMBL" id="KAF0293099.1"/>
    </source>
</evidence>
<dbReference type="Proteomes" id="UP000440578">
    <property type="component" value="Unassembled WGS sequence"/>
</dbReference>
<dbReference type="AlphaFoldDB" id="A0A6A4VJ13"/>
<accession>A0A6A4VJ13</accession>
<proteinExistence type="predicted"/>
<gene>
    <name evidence="1" type="primary">Lrp1b_1</name>
    <name evidence="1" type="ORF">FJT64_008996</name>
</gene>
<reference evidence="1 2" key="1">
    <citation type="submission" date="2019-07" db="EMBL/GenBank/DDBJ databases">
        <title>Draft genome assembly of a fouling barnacle, Amphibalanus amphitrite (Darwin, 1854): The first reference genome for Thecostraca.</title>
        <authorList>
            <person name="Kim W."/>
        </authorList>
    </citation>
    <scope>NUCLEOTIDE SEQUENCE [LARGE SCALE GENOMIC DNA]</scope>
    <source>
        <strain evidence="1">SNU_AA5</strain>
        <tissue evidence="1">Soma without cirri and trophi</tissue>
    </source>
</reference>
<dbReference type="InterPro" id="IPR011042">
    <property type="entry name" value="6-blade_b-propeller_TolB-like"/>
</dbReference>
<keyword evidence="1" id="KW-0675">Receptor</keyword>
<dbReference type="EMBL" id="VIIS01001773">
    <property type="protein sequence ID" value="KAF0293099.1"/>
    <property type="molecule type" value="Genomic_DNA"/>
</dbReference>
<evidence type="ECO:0000313" key="2">
    <source>
        <dbReference type="Proteomes" id="UP000440578"/>
    </source>
</evidence>
<dbReference type="SUPFAM" id="SSF57196">
    <property type="entry name" value="EGF/Laminin"/>
    <property type="match status" value="1"/>
</dbReference>